<evidence type="ECO:0000313" key="2">
    <source>
        <dbReference type="EMBL" id="EAK0452751.1"/>
    </source>
</evidence>
<gene>
    <name evidence="2" type="ORF">AAH17_03670</name>
    <name evidence="3" type="ORF">AAH24_03130</name>
    <name evidence="1" type="ORF">BVH53_01325</name>
</gene>
<accession>A0A5L4KB33</accession>
<name>A0A5L4KB33_CAMFE</name>
<dbReference type="AlphaFoldDB" id="A0A5L4KB33"/>
<organism evidence="2">
    <name type="scientific">Campylobacter fetus</name>
    <dbReference type="NCBI Taxonomy" id="196"/>
    <lineage>
        <taxon>Bacteria</taxon>
        <taxon>Pseudomonadati</taxon>
        <taxon>Campylobacterota</taxon>
        <taxon>Epsilonproteobacteria</taxon>
        <taxon>Campylobacterales</taxon>
        <taxon>Campylobacteraceae</taxon>
        <taxon>Campylobacter</taxon>
    </lineage>
</organism>
<reference evidence="2 4" key="1">
    <citation type="submission" date="2018-05" db="EMBL/GenBank/DDBJ databases">
        <authorList>
            <consortium name="PulseNet: The National Subtyping Network for Foodborne Disease Surveillance"/>
            <person name="Tarr C.L."/>
            <person name="Trees E."/>
            <person name="Katz L.S."/>
            <person name="Carleton-Romer H.A."/>
            <person name="Stroika S."/>
            <person name="Kucerova Z."/>
            <person name="Roache K.F."/>
            <person name="Sabol A.L."/>
            <person name="Besser J."/>
            <person name="Gerner-Smidt P."/>
        </authorList>
    </citation>
    <scope>NUCLEOTIDE SEQUENCE</scope>
    <source>
        <strain evidence="2">2014D-0197</strain>
        <strain evidence="1 4">2016D-0221</strain>
        <strain evidence="3">D4313</strain>
    </source>
</reference>
<dbReference type="EMBL" id="AACCXM010000002">
    <property type="protein sequence ID" value="EAK0468365.1"/>
    <property type="molecule type" value="Genomic_DNA"/>
</dbReference>
<evidence type="ECO:0000313" key="1">
    <source>
        <dbReference type="EMBL" id="EAI5407352.1"/>
    </source>
</evidence>
<dbReference type="Proteomes" id="UP000557842">
    <property type="component" value="Unassembled WGS sequence"/>
</dbReference>
<proteinExistence type="predicted"/>
<dbReference type="EMBL" id="AABQDW010000002">
    <property type="protein sequence ID" value="EAI5407352.1"/>
    <property type="molecule type" value="Genomic_DNA"/>
</dbReference>
<dbReference type="EMBL" id="AACCXK010000005">
    <property type="protein sequence ID" value="EAK0452751.1"/>
    <property type="molecule type" value="Genomic_DNA"/>
</dbReference>
<evidence type="ECO:0000313" key="3">
    <source>
        <dbReference type="EMBL" id="EAK0468365.1"/>
    </source>
</evidence>
<protein>
    <submittedName>
        <fullName evidence="2">Uncharacterized protein</fullName>
    </submittedName>
</protein>
<comment type="caution">
    <text evidence="2">The sequence shown here is derived from an EMBL/GenBank/DDBJ whole genome shotgun (WGS) entry which is preliminary data.</text>
</comment>
<evidence type="ECO:0000313" key="4">
    <source>
        <dbReference type="Proteomes" id="UP000557842"/>
    </source>
</evidence>
<sequence length="105" mass="11814">MKIIIVFLLVLAAFGADGINKVDIKSIENRVLKADVFGKNINSLLVIYNNNNITNSCKLKASGATFDSIIRKWELTCNLPNISSRLEIRYLDSLNKPNQLTKFIE</sequence>
<dbReference type="RefSeq" id="WP_065843950.1">
    <property type="nucleotide sequence ID" value="NZ_AABUZP020000024.1"/>
</dbReference>